<evidence type="ECO:0000313" key="3">
    <source>
        <dbReference type="Proteomes" id="UP000280791"/>
    </source>
</evidence>
<reference evidence="2 3" key="1">
    <citation type="submission" date="2018-10" db="EMBL/GenBank/DDBJ databases">
        <title>Genomic Encyclopedia of Type Strains, Phase IV (KMG-IV): sequencing the most valuable type-strain genomes for metagenomic binning, comparative biology and taxonomic classification.</title>
        <authorList>
            <person name="Goeker M."/>
        </authorList>
    </citation>
    <scope>NUCLEOTIDE SEQUENCE [LARGE SCALE GENOMIC DNA]</scope>
    <source>
        <strain evidence="2 3">DSM 20549</strain>
    </source>
</reference>
<dbReference type="Proteomes" id="UP000280791">
    <property type="component" value="Unassembled WGS sequence"/>
</dbReference>
<organism evidence="2 3">
    <name type="scientific">Planococcus citreus</name>
    <dbReference type="NCBI Taxonomy" id="1373"/>
    <lineage>
        <taxon>Bacteria</taxon>
        <taxon>Bacillati</taxon>
        <taxon>Bacillota</taxon>
        <taxon>Bacilli</taxon>
        <taxon>Bacillales</taxon>
        <taxon>Caryophanaceae</taxon>
        <taxon>Planococcus</taxon>
    </lineage>
</organism>
<sequence length="80" mass="8868">MKWGSGVSNMGMFGMGSWVGIVSALLFVASFYFTLTFFEQLKSEDGRVSKQAKIAAVICLAVALLLPAVYQLYFVNEMMR</sequence>
<keyword evidence="1" id="KW-0812">Transmembrane</keyword>
<keyword evidence="1" id="KW-0472">Membrane</keyword>
<feature type="transmembrane region" description="Helical" evidence="1">
    <location>
        <begin position="54"/>
        <end position="75"/>
    </location>
</feature>
<protein>
    <submittedName>
        <fullName evidence="2">Uncharacterized protein</fullName>
    </submittedName>
</protein>
<accession>A0A497YML0</accession>
<evidence type="ECO:0000256" key="1">
    <source>
        <dbReference type="SAM" id="Phobius"/>
    </source>
</evidence>
<proteinExistence type="predicted"/>
<name>A0A497YML0_9BACL</name>
<dbReference type="AlphaFoldDB" id="A0A497YML0"/>
<keyword evidence="1" id="KW-1133">Transmembrane helix</keyword>
<gene>
    <name evidence="2" type="ORF">DFR62_1589</name>
</gene>
<evidence type="ECO:0000313" key="2">
    <source>
        <dbReference type="EMBL" id="RLJ91425.1"/>
    </source>
</evidence>
<dbReference type="EMBL" id="RCCP01000001">
    <property type="protein sequence ID" value="RLJ91425.1"/>
    <property type="molecule type" value="Genomic_DNA"/>
</dbReference>
<feature type="transmembrane region" description="Helical" evidence="1">
    <location>
        <begin position="12"/>
        <end position="34"/>
    </location>
</feature>
<keyword evidence="3" id="KW-1185">Reference proteome</keyword>
<comment type="caution">
    <text evidence="2">The sequence shown here is derived from an EMBL/GenBank/DDBJ whole genome shotgun (WGS) entry which is preliminary data.</text>
</comment>